<evidence type="ECO:0000259" key="8">
    <source>
        <dbReference type="Pfam" id="PF12038"/>
    </source>
</evidence>
<dbReference type="InterPro" id="IPR051862">
    <property type="entry name" value="GT-like_domain_containing_1"/>
</dbReference>
<dbReference type="GO" id="GO:0016438">
    <property type="term" value="F:tRNA-queuosine(34) beta-mannosyltransferase activity"/>
    <property type="evidence" value="ECO:0007669"/>
    <property type="project" value="UniProtKB-EC"/>
</dbReference>
<dbReference type="InterPro" id="IPR001296">
    <property type="entry name" value="Glyco_trans_1"/>
</dbReference>
<feature type="domain" description="tRNA-queuosine alpha-mannosyltransferase N-terminal" evidence="8">
    <location>
        <begin position="2"/>
        <end position="175"/>
    </location>
</feature>
<evidence type="ECO:0000256" key="2">
    <source>
        <dbReference type="ARBA" id="ARBA00022676"/>
    </source>
</evidence>
<dbReference type="SUPFAM" id="SSF53756">
    <property type="entry name" value="UDP-Glycosyltransferase/glycogen phosphorylase"/>
    <property type="match status" value="1"/>
</dbReference>
<dbReference type="Gene3D" id="3.40.50.2000">
    <property type="entry name" value="Glycogen Phosphorylase B"/>
    <property type="match status" value="1"/>
</dbReference>
<comment type="catalytic activity">
    <reaction evidence="6">
        <text>queuosine(34) in tRNA(Asp) + GDP-alpha-D-mannose = O-4''-alpha-D-mannosylqueuosine(34) in tRNA(Asp) + GDP + H(+)</text>
        <dbReference type="Rhea" id="RHEA:12885"/>
        <dbReference type="Rhea" id="RHEA-COMP:18572"/>
        <dbReference type="Rhea" id="RHEA-COMP:18581"/>
        <dbReference type="ChEBI" id="CHEBI:15378"/>
        <dbReference type="ChEBI" id="CHEBI:57527"/>
        <dbReference type="ChEBI" id="CHEBI:58189"/>
        <dbReference type="ChEBI" id="CHEBI:194431"/>
        <dbReference type="ChEBI" id="CHEBI:194442"/>
        <dbReference type="EC" id="2.4.1.110"/>
    </reaction>
    <physiologicalReaction direction="left-to-right" evidence="6">
        <dbReference type="Rhea" id="RHEA:12886"/>
    </physiologicalReaction>
</comment>
<dbReference type="InterPro" id="IPR022701">
    <property type="entry name" value="QTMAN_N"/>
</dbReference>
<dbReference type="Pfam" id="PF12038">
    <property type="entry name" value="QTMAN_N"/>
    <property type="match status" value="1"/>
</dbReference>
<evidence type="ECO:0000313" key="9">
    <source>
        <dbReference type="EMBL" id="SVA86389.1"/>
    </source>
</evidence>
<keyword evidence="2" id="KW-0328">Glycosyltransferase</keyword>
<sequence length="364" mass="43202">VNILLIEPYFTGSHKQWAVGFAKHSKHDVQFLTMKGQFWKWRMHGGAVTMAREFNNLTWRPDLILATDMLDLSTFLALTKSKSYGIPTAIYFHENQLSYPWSPKDRDIQNNRDTHYGFINYASALAADQVFFNSEFHMVSFLDALPRFLRQFPDYRELDSVNVIRGKSRILHLGMDLRQFDNHRKDHADEPLILWNHRWEYDKNPTEFFNVLGKVREYGHNFKLAVMGENFNQYPDIFIEAHKSFEDQIVQWGYTESFTEYAQWLWKADILPVTSNQEFFGASVMEAMYCDTWPLLPNRLTYPELLPPEHHRDHLYSNGQDLFNKINWAIENYEQIKSLHFHSIAKPFDWEYMAPMYDSALEQV</sequence>
<keyword evidence="3" id="KW-0808">Transferase</keyword>
<dbReference type="Pfam" id="PF00534">
    <property type="entry name" value="Glycos_transf_1"/>
    <property type="match status" value="1"/>
</dbReference>
<gene>
    <name evidence="9" type="ORF">METZ01_LOCUS139243</name>
</gene>
<dbReference type="AlphaFoldDB" id="A0A381ZB24"/>
<evidence type="ECO:0000256" key="3">
    <source>
        <dbReference type="ARBA" id="ARBA00022679"/>
    </source>
</evidence>
<evidence type="ECO:0000259" key="7">
    <source>
        <dbReference type="Pfam" id="PF00534"/>
    </source>
</evidence>
<protein>
    <recommendedName>
        <fullName evidence="5">tRNA-queuosine alpha-mannosyltransferase</fullName>
        <ecNumber evidence="4">2.4.1.110</ecNumber>
    </recommendedName>
</protein>
<reference evidence="9" key="1">
    <citation type="submission" date="2018-05" db="EMBL/GenBank/DDBJ databases">
        <authorList>
            <person name="Lanie J.A."/>
            <person name="Ng W.-L."/>
            <person name="Kazmierczak K.M."/>
            <person name="Andrzejewski T.M."/>
            <person name="Davidsen T.M."/>
            <person name="Wayne K.J."/>
            <person name="Tettelin H."/>
            <person name="Glass J.I."/>
            <person name="Rusch D."/>
            <person name="Podicherti R."/>
            <person name="Tsui H.-C.T."/>
            <person name="Winkler M.E."/>
        </authorList>
    </citation>
    <scope>NUCLEOTIDE SEQUENCE</scope>
</reference>
<organism evidence="9">
    <name type="scientific">marine metagenome</name>
    <dbReference type="NCBI Taxonomy" id="408172"/>
    <lineage>
        <taxon>unclassified sequences</taxon>
        <taxon>metagenomes</taxon>
        <taxon>ecological metagenomes</taxon>
    </lineage>
</organism>
<evidence type="ECO:0000256" key="1">
    <source>
        <dbReference type="ARBA" id="ARBA00009481"/>
    </source>
</evidence>
<evidence type="ECO:0000256" key="4">
    <source>
        <dbReference type="ARBA" id="ARBA00044517"/>
    </source>
</evidence>
<name>A0A381ZB24_9ZZZZ</name>
<feature type="non-terminal residue" evidence="9">
    <location>
        <position position="1"/>
    </location>
</feature>
<evidence type="ECO:0000256" key="5">
    <source>
        <dbReference type="ARBA" id="ARBA00044539"/>
    </source>
</evidence>
<feature type="domain" description="Glycosyl transferase family 1" evidence="7">
    <location>
        <begin position="188"/>
        <end position="335"/>
    </location>
</feature>
<evidence type="ECO:0000256" key="6">
    <source>
        <dbReference type="ARBA" id="ARBA00048439"/>
    </source>
</evidence>
<accession>A0A381ZB24</accession>
<comment type="similarity">
    <text evidence="1">Belongs to the glycosyltransferase group 1 family. Glycosyltransferase 4 subfamily.</text>
</comment>
<dbReference type="EMBL" id="UINC01020614">
    <property type="protein sequence ID" value="SVA86389.1"/>
    <property type="molecule type" value="Genomic_DNA"/>
</dbReference>
<dbReference type="PANTHER" id="PTHR13615:SF3">
    <property type="entry name" value="GLYCOSYLTRANSFERASE-LIKE DOMAIN-CONTAINING PROTEIN 1"/>
    <property type="match status" value="1"/>
</dbReference>
<dbReference type="PANTHER" id="PTHR13615">
    <property type="entry name" value="GLYCOSYLTRANSFERASE-LIKE 1"/>
    <property type="match status" value="1"/>
</dbReference>
<proteinExistence type="inferred from homology"/>
<dbReference type="EC" id="2.4.1.110" evidence="4"/>